<feature type="region of interest" description="Disordered" evidence="1">
    <location>
        <begin position="24"/>
        <end position="57"/>
    </location>
</feature>
<evidence type="ECO:0000313" key="2">
    <source>
        <dbReference type="Proteomes" id="UP000046392"/>
    </source>
</evidence>
<reference evidence="3" key="1">
    <citation type="submission" date="2017-02" db="UniProtKB">
        <authorList>
            <consortium name="WormBaseParasite"/>
        </authorList>
    </citation>
    <scope>IDENTIFICATION</scope>
</reference>
<protein>
    <submittedName>
        <fullName evidence="3">Uncharacterized protein</fullName>
    </submittedName>
</protein>
<keyword evidence="2" id="KW-1185">Reference proteome</keyword>
<name>A0A0N5CC22_STREA</name>
<dbReference type="Proteomes" id="UP000046392">
    <property type="component" value="Unplaced"/>
</dbReference>
<evidence type="ECO:0000256" key="1">
    <source>
        <dbReference type="SAM" id="MobiDB-lite"/>
    </source>
</evidence>
<proteinExistence type="predicted"/>
<organism evidence="2 3">
    <name type="scientific">Strongyloides papillosus</name>
    <name type="common">Intestinal threadworm</name>
    <dbReference type="NCBI Taxonomy" id="174720"/>
    <lineage>
        <taxon>Eukaryota</taxon>
        <taxon>Metazoa</taxon>
        <taxon>Ecdysozoa</taxon>
        <taxon>Nematoda</taxon>
        <taxon>Chromadorea</taxon>
        <taxon>Rhabditida</taxon>
        <taxon>Tylenchina</taxon>
        <taxon>Panagrolaimomorpha</taxon>
        <taxon>Strongyloidoidea</taxon>
        <taxon>Strongyloididae</taxon>
        <taxon>Strongyloides</taxon>
    </lineage>
</organism>
<sequence length="73" mass="8048">MKELSELQNALKACCFSPDAKETRSVELSSSTRSTFDERPGLPPSPPGALQKNSSLSSELREVFDFEQLEQTA</sequence>
<evidence type="ECO:0000313" key="3">
    <source>
        <dbReference type="WBParaSite" id="SPAL_0001543100.1"/>
    </source>
</evidence>
<dbReference type="AlphaFoldDB" id="A0A0N5CC22"/>
<accession>A0A0N5CC22</accession>
<dbReference type="WBParaSite" id="SPAL_0001543100.1">
    <property type="protein sequence ID" value="SPAL_0001543100.1"/>
    <property type="gene ID" value="SPAL_0001543100"/>
</dbReference>